<dbReference type="InterPro" id="IPR029018">
    <property type="entry name" value="Hex-like_dom2"/>
</dbReference>
<sequence length="795" mass="92081">MMKSKKIHKYYFHMKRYLAGFLCLVLAPHIWAQASFNLQAEKTITIACDPAEEQVVQTALELFKRDCLAVFSSPTTKDTQKGDIIVGTVGKSSLFADYGIDTSVLSNKKQAFLLTVSAEGKLVIAGSDKHGTAYGIMEISRLIGVSPWEWWADAIPEKRASFQLEAGFKMLQSPSVEYRGIFINDEDWGMMQWSSLNYEPWYKAGRIGPRTNERIFELLLRLRANTYWPAMHECTVPFFLTKGNREIAEKFGIYIGSSHCEPMACNAAGEWSRRGKGDYDYVNNSNSVYRFWEDRVKEVAGQEILYTVGMRGVHDGQMQGAKTIEEQKVILERVLKDQRHLLQEYVNKDVTSVPQVFIPYKEVLDIYRAGLQVPEDITLMWCDDNYGYIRHFPSDEERTRKGGNGIYYHVSYWGRPHDYLWLGTFSPALLYQQMKEAYEHGIQKMWILNVGDIKPIEYQTELFLDMAWNIDEVVQKGISNHLGKFLKREFGNSIGEKLLPVMQEHYRLAYIRKPEFMGNTREEEYHTNAYRIVKDMPWSKQYINKRLEDYLSISDKVENLTALIEPNRQDTYFHLVKYPVQAAAEMNKKMLYAQLARHGEMNWDKSDAAYDSIVSLTRIYNTGINNNGKWHRMMDHQPRRLPVFEPVDRSYISEPLAERGQSLYKWNGSECTEGTPILCEELGYEGKAAMLKKGQELIFNFDHCPTDSIKIEIRLLPNHPMNSGQLRFSISLDKKESSVISYETKGRSEEWKENVLRNQAIRQVTFPVKEKKKHLLAIKALDEGIVLDQIEVYTL</sequence>
<keyword evidence="1" id="KW-0378">Hydrolase</keyword>
<feature type="domain" description="Gylcosyl hydrolase 115 C-terminal" evidence="3">
    <location>
        <begin position="692"/>
        <end position="793"/>
    </location>
</feature>
<name>A0AAN3D9H0_BACO1</name>
<dbReference type="PANTHER" id="PTHR37842">
    <property type="match status" value="1"/>
</dbReference>
<dbReference type="PANTHER" id="PTHR37842:SF2">
    <property type="entry name" value="GYLCOSYL HYDROLASE 115 C-TERMINAL DOMAIN-CONTAINING PROTEIN"/>
    <property type="match status" value="1"/>
</dbReference>
<dbReference type="Gene3D" id="3.30.379.10">
    <property type="entry name" value="Chitobiase/beta-hexosaminidase domain 2-like"/>
    <property type="match status" value="1"/>
</dbReference>
<dbReference type="AlphaFoldDB" id="A0AAN3D9H0"/>
<evidence type="ECO:0000313" key="4">
    <source>
        <dbReference type="EMBL" id="EDO13236.1"/>
    </source>
</evidence>
<accession>A0AAN3D9H0</accession>
<evidence type="ECO:0000313" key="5">
    <source>
        <dbReference type="Proteomes" id="UP000005475"/>
    </source>
</evidence>
<dbReference type="InterPro" id="IPR041437">
    <property type="entry name" value="GH115_C"/>
</dbReference>
<gene>
    <name evidence="4" type="ORF">BACOVA_00982</name>
</gene>
<reference evidence="4 5" key="1">
    <citation type="submission" date="2007-03" db="EMBL/GenBank/DDBJ databases">
        <authorList>
            <person name="Fulton L."/>
            <person name="Clifton S."/>
            <person name="Fulton B."/>
            <person name="Xu J."/>
            <person name="Minx P."/>
            <person name="Pepin K.H."/>
            <person name="Johnson M."/>
            <person name="Thiruvilangam P."/>
            <person name="Bhonagiri V."/>
            <person name="Nash W.E."/>
            <person name="Mardis E.R."/>
            <person name="Wilson R.K."/>
        </authorList>
    </citation>
    <scope>NUCLEOTIDE SEQUENCE [LARGE SCALE GENOMIC DNA]</scope>
    <source>
        <strain evidence="5">ATCC 8483 / DSM 1896 / JCM 5824 / BCRC 10623 / CCUG 4943 / NCTC 11153</strain>
    </source>
</reference>
<feature type="chain" id="PRO_5042962152" description="Gylcosyl hydrolase 115 C-terminal domain-containing protein" evidence="2">
    <location>
        <begin position="33"/>
        <end position="795"/>
    </location>
</feature>
<dbReference type="Proteomes" id="UP000005475">
    <property type="component" value="Unassembled WGS sequence"/>
</dbReference>
<dbReference type="GO" id="GO:0005975">
    <property type="term" value="P:carbohydrate metabolic process"/>
    <property type="evidence" value="ECO:0007669"/>
    <property type="project" value="UniProtKB-ARBA"/>
</dbReference>
<dbReference type="Pfam" id="PF15979">
    <property type="entry name" value="Glyco_hydro_115"/>
    <property type="match status" value="1"/>
</dbReference>
<dbReference type="GO" id="GO:0016787">
    <property type="term" value="F:hydrolase activity"/>
    <property type="evidence" value="ECO:0007669"/>
    <property type="project" value="UniProtKB-KW"/>
</dbReference>
<dbReference type="SUPFAM" id="SSF55545">
    <property type="entry name" value="beta-N-acetylhexosaminidase-like domain"/>
    <property type="match status" value="1"/>
</dbReference>
<dbReference type="Gene3D" id="3.20.20.520">
    <property type="entry name" value="Glycosyl hydrolase family 115"/>
    <property type="match status" value="1"/>
</dbReference>
<dbReference type="Gene3D" id="1.20.58.2150">
    <property type="match status" value="1"/>
</dbReference>
<dbReference type="InterPro" id="IPR031924">
    <property type="entry name" value="GH115"/>
</dbReference>
<feature type="signal peptide" evidence="2">
    <location>
        <begin position="1"/>
        <end position="32"/>
    </location>
</feature>
<evidence type="ECO:0000256" key="1">
    <source>
        <dbReference type="ARBA" id="ARBA00022801"/>
    </source>
</evidence>
<proteinExistence type="predicted"/>
<reference evidence="5" key="2">
    <citation type="submission" date="2007-04" db="EMBL/GenBank/DDBJ databases">
        <title>Draft genome sequence of Bacteroides ovatus (ATCC 8483).</title>
        <authorList>
            <person name="Sudarsanam P."/>
            <person name="Ley R."/>
            <person name="Guruge J."/>
            <person name="Turnbaugh P.J."/>
            <person name="Mahowald M."/>
            <person name="Liep D."/>
            <person name="Gordon J."/>
        </authorList>
    </citation>
    <scope>NUCLEOTIDE SEQUENCE [LARGE SCALE GENOMIC DNA]</scope>
    <source>
        <strain evidence="5">ATCC 8483 / DSM 1896 / JCM 5824 / BCRC 10623 / CCUG 4943 / NCTC 11153</strain>
    </source>
</reference>
<keyword evidence="2" id="KW-0732">Signal</keyword>
<dbReference type="Gene3D" id="2.60.120.1620">
    <property type="match status" value="1"/>
</dbReference>
<dbReference type="InterPro" id="IPR042301">
    <property type="entry name" value="GH115_sf"/>
</dbReference>
<comment type="caution">
    <text evidence="4">The sequence shown here is derived from an EMBL/GenBank/DDBJ whole genome shotgun (WGS) entry which is preliminary data.</text>
</comment>
<organism evidence="4 5">
    <name type="scientific">Bacteroides ovatus (strain ATCC 8483 / DSM 1896 / JCM 5824 / BCRC 10623 / CCUG 4943 / NCTC 11153)</name>
    <dbReference type="NCBI Taxonomy" id="411476"/>
    <lineage>
        <taxon>Bacteria</taxon>
        <taxon>Pseudomonadati</taxon>
        <taxon>Bacteroidota</taxon>
        <taxon>Bacteroidia</taxon>
        <taxon>Bacteroidales</taxon>
        <taxon>Bacteroidaceae</taxon>
        <taxon>Bacteroides</taxon>
    </lineage>
</organism>
<evidence type="ECO:0000256" key="2">
    <source>
        <dbReference type="SAM" id="SignalP"/>
    </source>
</evidence>
<dbReference type="EMBL" id="AAXF02000040">
    <property type="protein sequence ID" value="EDO13236.1"/>
    <property type="molecule type" value="Genomic_DNA"/>
</dbReference>
<dbReference type="Pfam" id="PF17829">
    <property type="entry name" value="GH115_C"/>
    <property type="match status" value="1"/>
</dbReference>
<protein>
    <recommendedName>
        <fullName evidence="3">Gylcosyl hydrolase 115 C-terminal domain-containing protein</fullName>
    </recommendedName>
</protein>
<evidence type="ECO:0000259" key="3">
    <source>
        <dbReference type="Pfam" id="PF17829"/>
    </source>
</evidence>